<dbReference type="OrthoDB" id="193790at2759"/>
<feature type="compositionally biased region" description="Low complexity" evidence="1">
    <location>
        <begin position="1"/>
        <end position="16"/>
    </location>
</feature>
<dbReference type="Gene3D" id="3.20.20.370">
    <property type="entry name" value="Glycoside hydrolase/deacetylase"/>
    <property type="match status" value="1"/>
</dbReference>
<feature type="transmembrane region" description="Helical" evidence="2">
    <location>
        <begin position="106"/>
        <end position="127"/>
    </location>
</feature>
<evidence type="ECO:0000313" key="4">
    <source>
        <dbReference type="Proteomes" id="UP001165065"/>
    </source>
</evidence>
<proteinExistence type="predicted"/>
<feature type="transmembrane region" description="Helical" evidence="2">
    <location>
        <begin position="424"/>
        <end position="445"/>
    </location>
</feature>
<evidence type="ECO:0008006" key="5">
    <source>
        <dbReference type="Google" id="ProtNLM"/>
    </source>
</evidence>
<dbReference type="AlphaFoldDB" id="A0A9W7G781"/>
<feature type="transmembrane region" description="Helical" evidence="2">
    <location>
        <begin position="271"/>
        <end position="290"/>
    </location>
</feature>
<keyword evidence="2" id="KW-1133">Transmembrane helix</keyword>
<keyword evidence="2" id="KW-0812">Transmembrane</keyword>
<dbReference type="InterPro" id="IPR011330">
    <property type="entry name" value="Glyco_hydro/deAcase_b/a-brl"/>
</dbReference>
<organism evidence="3 4">
    <name type="scientific">Triparma columacea</name>
    <dbReference type="NCBI Taxonomy" id="722753"/>
    <lineage>
        <taxon>Eukaryota</taxon>
        <taxon>Sar</taxon>
        <taxon>Stramenopiles</taxon>
        <taxon>Ochrophyta</taxon>
        <taxon>Bolidophyceae</taxon>
        <taxon>Parmales</taxon>
        <taxon>Triparmaceae</taxon>
        <taxon>Triparma</taxon>
    </lineage>
</organism>
<dbReference type="Proteomes" id="UP001165065">
    <property type="component" value="Unassembled WGS sequence"/>
</dbReference>
<dbReference type="EMBL" id="BRYA01000044">
    <property type="protein sequence ID" value="GMI34560.1"/>
    <property type="molecule type" value="Genomic_DNA"/>
</dbReference>
<name>A0A9W7G781_9STRA</name>
<keyword evidence="2" id="KW-0472">Membrane</keyword>
<feature type="transmembrane region" description="Helical" evidence="2">
    <location>
        <begin position="386"/>
        <end position="404"/>
    </location>
</feature>
<feature type="region of interest" description="Disordered" evidence="1">
    <location>
        <begin position="1"/>
        <end position="48"/>
    </location>
</feature>
<evidence type="ECO:0000256" key="2">
    <source>
        <dbReference type="SAM" id="Phobius"/>
    </source>
</evidence>
<feature type="transmembrane region" description="Helical" evidence="2">
    <location>
        <begin position="64"/>
        <end position="85"/>
    </location>
</feature>
<dbReference type="SUPFAM" id="SSF88713">
    <property type="entry name" value="Glycoside hydrolase/deacetylase"/>
    <property type="match status" value="1"/>
</dbReference>
<reference evidence="4" key="1">
    <citation type="journal article" date="2023" name="Commun. Biol.">
        <title>Genome analysis of Parmales, the sister group of diatoms, reveals the evolutionary specialization of diatoms from phago-mixotrophs to photoautotrophs.</title>
        <authorList>
            <person name="Ban H."/>
            <person name="Sato S."/>
            <person name="Yoshikawa S."/>
            <person name="Yamada K."/>
            <person name="Nakamura Y."/>
            <person name="Ichinomiya M."/>
            <person name="Sato N."/>
            <person name="Blanc-Mathieu R."/>
            <person name="Endo H."/>
            <person name="Kuwata A."/>
            <person name="Ogata H."/>
        </authorList>
    </citation>
    <scope>NUCLEOTIDE SEQUENCE [LARGE SCALE GENOMIC DNA]</scope>
</reference>
<gene>
    <name evidence="3" type="ORF">TrCOL_g1278</name>
</gene>
<feature type="transmembrane region" description="Helical" evidence="2">
    <location>
        <begin position="243"/>
        <end position="259"/>
    </location>
</feature>
<feature type="transmembrane region" description="Helical" evidence="2">
    <location>
        <begin position="162"/>
        <end position="179"/>
    </location>
</feature>
<protein>
    <recommendedName>
        <fullName evidence="5">NodB homology domain-containing protein</fullName>
    </recommendedName>
</protein>
<keyword evidence="4" id="KW-1185">Reference proteome</keyword>
<evidence type="ECO:0000313" key="3">
    <source>
        <dbReference type="EMBL" id="GMI34560.1"/>
    </source>
</evidence>
<feature type="transmembrane region" description="Helical" evidence="2">
    <location>
        <begin position="344"/>
        <end position="366"/>
    </location>
</feature>
<feature type="transmembrane region" description="Helical" evidence="2">
    <location>
        <begin position="219"/>
        <end position="236"/>
    </location>
</feature>
<accession>A0A9W7G781</accession>
<evidence type="ECO:0000256" key="1">
    <source>
        <dbReference type="SAM" id="MobiDB-lite"/>
    </source>
</evidence>
<sequence>MPSSPQKSPASSPSKKNINPARSPTRKPKPKSMPVRGAPKEWERGTPVTLHDPSTKLLKAPPPFIILLAISGFVSALCTTSGHANTLSYYDRRKWFGETEDEDSSAFSYELITFIIASFGGALSVLLSNSLTDDGSNSTKPGVQNATFSAAIFMSLLITKNPPLHCIFAALPFAFGFLVPHSSNSYLSRLSILAPQALTVFLTSYYVNPHTPSSTSVSSSASNLVVVLALLITFIPDYTNKRGLSILTLALLACVPPTLDFGSASHIPVRAPVTSLVVFFAILAATWLVLNHRHKNGHLTVGKSGPPVVRSFSIACLCSLRIVLALSTVRLADAHTSYARDPTLVLFQVFMGATTALLLTCFASAVAESWYPVGSMQFQMVAWDTIGLLFYFALPIGVLSYKAWHKYQIAATLVSWGMEGGDAYKIVNSLATLAVTTTAICLPMLNKYSNLCSNWFAKCYTHGQPNTNRVSITVDFADLFPANDTPTAAEGSEDGQAKLWAACKKHEARLTIFVTAENLKQNPHLIAELSKAHNIGITTGANFTERWTPVKNRVHQAAIDYFKVIGKQPTWYRGAAGHRHPAAFLAANNLGMRVAFWSTYGEIPPSWAEETTSSIILNFKSDFKKTRGGNILFVRRGDGNEASIASNIEELLSTFGADGILMDILDATVKKDHEFVLE</sequence>
<dbReference type="GO" id="GO:0005975">
    <property type="term" value="P:carbohydrate metabolic process"/>
    <property type="evidence" value="ECO:0007669"/>
    <property type="project" value="InterPro"/>
</dbReference>
<feature type="transmembrane region" description="Helical" evidence="2">
    <location>
        <begin position="186"/>
        <end position="207"/>
    </location>
</feature>
<comment type="caution">
    <text evidence="3">The sequence shown here is derived from an EMBL/GenBank/DDBJ whole genome shotgun (WGS) entry which is preliminary data.</text>
</comment>